<reference evidence="2 3" key="1">
    <citation type="submission" date="2021-01" db="EMBL/GenBank/DDBJ databases">
        <title>Genomic Encyclopedia of Type Strains, Phase IV (KMG-IV): sequencing the most valuable type-strain genomes for metagenomic binning, comparative biology and taxonomic classification.</title>
        <authorList>
            <person name="Goeker M."/>
        </authorList>
    </citation>
    <scope>NUCLEOTIDE SEQUENCE [LARGE SCALE GENOMIC DNA]</scope>
    <source>
        <strain evidence="2 3">DSM 100968</strain>
    </source>
</reference>
<evidence type="ECO:0000256" key="1">
    <source>
        <dbReference type="SAM" id="Phobius"/>
    </source>
</evidence>
<keyword evidence="1" id="KW-1133">Transmembrane helix</keyword>
<dbReference type="EMBL" id="JAFBEV010000012">
    <property type="protein sequence ID" value="MBM7658141.1"/>
    <property type="molecule type" value="Genomic_DNA"/>
</dbReference>
<feature type="transmembrane region" description="Helical" evidence="1">
    <location>
        <begin position="433"/>
        <end position="453"/>
    </location>
</feature>
<evidence type="ECO:0008006" key="4">
    <source>
        <dbReference type="Google" id="ProtNLM"/>
    </source>
</evidence>
<feature type="transmembrane region" description="Helical" evidence="1">
    <location>
        <begin position="250"/>
        <end position="283"/>
    </location>
</feature>
<proteinExistence type="predicted"/>
<dbReference type="Proteomes" id="UP000823201">
    <property type="component" value="Unassembled WGS sequence"/>
</dbReference>
<dbReference type="RefSeq" id="WP_205006710.1">
    <property type="nucleotide sequence ID" value="NZ_CBCRXA010000018.1"/>
</dbReference>
<gene>
    <name evidence="2" type="ORF">JOC27_001594</name>
</gene>
<protein>
    <recommendedName>
        <fullName evidence="4">PTS sugar transporter</fullName>
    </recommendedName>
</protein>
<keyword evidence="1" id="KW-0472">Membrane</keyword>
<accession>A0ABS2Q912</accession>
<comment type="caution">
    <text evidence="2">The sequence shown here is derived from an EMBL/GenBank/DDBJ whole genome shotgun (WGS) entry which is preliminary data.</text>
</comment>
<feature type="transmembrane region" description="Helical" evidence="1">
    <location>
        <begin position="375"/>
        <end position="401"/>
    </location>
</feature>
<feature type="transmembrane region" description="Helical" evidence="1">
    <location>
        <begin position="187"/>
        <end position="209"/>
    </location>
</feature>
<evidence type="ECO:0000313" key="3">
    <source>
        <dbReference type="Proteomes" id="UP000823201"/>
    </source>
</evidence>
<keyword evidence="1" id="KW-0812">Transmembrane</keyword>
<sequence length="499" mass="53220">MKRLALIGSSGGNFYRLGGSDPEQMLTDLIQSFQSNDFELANLLFVAADQSLDKKQEAVTATLYIYENNQLKKVGQGSLHAINQQAARYDSELAAQIEQSAVDGLITISSDPLGINARSVDAAIRAELPIAGTGGTSMATIQSSGGLVISVSGTTGTSNETRTLSLVAAFVRHWKIRQGFRKYIPNLAIDWSGLMTSGLPAFIVLTLVAASTRFSWVQQNSFFHTVQDALPVVLAVLAARRIAKFGEMTLIAGILAGSLAASYGVIAGLFAGVLCGITAQLLFQQCLKWAFPLTAANLLSVSVSGLLPGILLHVGAGNLLLRLQLFVPDTLGHLLAVQPIVIGATLGVLMWFFILKGGYHAVVLPLLLIELAGSGFSYLGAFDLICLVLVAAGINLANYLFDHSKSARTGLFMNLLFGTLVESVYPSLKNKRLFVFILVVAGASGAFVAQLQLRGTAYIPVLLAPFLSTSLRDYLFVMLGTVILSFLAATFIRLSGRRT</sequence>
<name>A0ABS2Q912_9BACL</name>
<evidence type="ECO:0000313" key="2">
    <source>
        <dbReference type="EMBL" id="MBM7658141.1"/>
    </source>
</evidence>
<feature type="transmembrane region" description="Helical" evidence="1">
    <location>
        <begin position="333"/>
        <end position="355"/>
    </location>
</feature>
<organism evidence="2 3">
    <name type="scientific">Sporolactobacillus spathodeae</name>
    <dbReference type="NCBI Taxonomy" id="1465502"/>
    <lineage>
        <taxon>Bacteria</taxon>
        <taxon>Bacillati</taxon>
        <taxon>Bacillota</taxon>
        <taxon>Bacilli</taxon>
        <taxon>Bacillales</taxon>
        <taxon>Sporolactobacillaceae</taxon>
        <taxon>Sporolactobacillus</taxon>
    </lineage>
</organism>
<feature type="transmembrane region" description="Helical" evidence="1">
    <location>
        <begin position="473"/>
        <end position="494"/>
    </location>
</feature>
<feature type="transmembrane region" description="Helical" evidence="1">
    <location>
        <begin position="295"/>
        <end position="321"/>
    </location>
</feature>
<keyword evidence="3" id="KW-1185">Reference proteome</keyword>